<evidence type="ECO:0000313" key="2">
    <source>
        <dbReference type="Proteomes" id="UP000886520"/>
    </source>
</evidence>
<dbReference type="Proteomes" id="UP000886520">
    <property type="component" value="Chromosome 4"/>
</dbReference>
<name>A0A9D4V891_ADICA</name>
<organism evidence="1 2">
    <name type="scientific">Adiantum capillus-veneris</name>
    <name type="common">Maidenhair fern</name>
    <dbReference type="NCBI Taxonomy" id="13818"/>
    <lineage>
        <taxon>Eukaryota</taxon>
        <taxon>Viridiplantae</taxon>
        <taxon>Streptophyta</taxon>
        <taxon>Embryophyta</taxon>
        <taxon>Tracheophyta</taxon>
        <taxon>Polypodiopsida</taxon>
        <taxon>Polypodiidae</taxon>
        <taxon>Polypodiales</taxon>
        <taxon>Pteridineae</taxon>
        <taxon>Pteridaceae</taxon>
        <taxon>Vittarioideae</taxon>
        <taxon>Adiantum</taxon>
    </lineage>
</organism>
<protein>
    <submittedName>
        <fullName evidence="1">Uncharacterized protein</fullName>
    </submittedName>
</protein>
<sequence length="133" mass="14836">MPSPRLHSFKNDSPLPVELLPTSTPIYSCLPNLVDGLQKQGNTVLSMHECEREERGRRLKESRETEARGLSKLLLSPLLFSPQATVTSHLKTYQNSDFCIAKPCQQVLIFAHVSVLRNATCLQDVSIAFNTKG</sequence>
<proteinExistence type="predicted"/>
<keyword evidence="2" id="KW-1185">Reference proteome</keyword>
<gene>
    <name evidence="1" type="ORF">GOP47_0004530</name>
</gene>
<evidence type="ECO:0000313" key="1">
    <source>
        <dbReference type="EMBL" id="KAI5081347.1"/>
    </source>
</evidence>
<accession>A0A9D4V891</accession>
<dbReference type="AlphaFoldDB" id="A0A9D4V891"/>
<reference evidence="1" key="1">
    <citation type="submission" date="2021-01" db="EMBL/GenBank/DDBJ databases">
        <title>Adiantum capillus-veneris genome.</title>
        <authorList>
            <person name="Fang Y."/>
            <person name="Liao Q."/>
        </authorList>
    </citation>
    <scope>NUCLEOTIDE SEQUENCE</scope>
    <source>
        <strain evidence="1">H3</strain>
        <tissue evidence="1">Leaf</tissue>
    </source>
</reference>
<dbReference type="EMBL" id="JABFUD020000004">
    <property type="protein sequence ID" value="KAI5081347.1"/>
    <property type="molecule type" value="Genomic_DNA"/>
</dbReference>
<comment type="caution">
    <text evidence="1">The sequence shown here is derived from an EMBL/GenBank/DDBJ whole genome shotgun (WGS) entry which is preliminary data.</text>
</comment>